<sequence>MKMKFSEFVQLEEKLMVFGKKAYPKFNNVLILAGGAGSGKGFVTSKLVGLEGITLDVDRVKELAMASTKLAGRIKAETGHDISKFDLKKPENVSTLHSLLSDVYKTTKNMDKRVFNGVLAAPEDRKPNLIFDVTLKDMGKMAQIAKQVRELGYNKENVHIVWVMNDINVAMKQNAERSRTVPVEILVATHEGASMTFKNLMAMGEGARSYADGDWYIAFNKIGVDSSIVKSGKGGSYVKEANYIRVKQQGKAPMKATELDKQIVNKISDYIPNPETWAMVMKK</sequence>
<evidence type="ECO:0000313" key="1">
    <source>
        <dbReference type="EMBL" id="ASU00222.1"/>
    </source>
</evidence>
<dbReference type="Proteomes" id="UP000226092">
    <property type="component" value="Segment"/>
</dbReference>
<dbReference type="KEGG" id="vg:55604697"/>
<accession>A0A223LFE4</accession>
<dbReference type="GeneID" id="55604697"/>
<dbReference type="InterPro" id="IPR027417">
    <property type="entry name" value="P-loop_NTPase"/>
</dbReference>
<dbReference type="EMBL" id="MF448340">
    <property type="protein sequence ID" value="ASU00222.1"/>
    <property type="molecule type" value="Genomic_DNA"/>
</dbReference>
<evidence type="ECO:0008006" key="3">
    <source>
        <dbReference type="Google" id="ProtNLM"/>
    </source>
</evidence>
<evidence type="ECO:0000313" key="2">
    <source>
        <dbReference type="Proteomes" id="UP000226092"/>
    </source>
</evidence>
<keyword evidence="2" id="KW-1185">Reference proteome</keyword>
<protein>
    <recommendedName>
        <fullName evidence="3">Zeta toxin domain-containing protein</fullName>
    </recommendedName>
</protein>
<reference evidence="1 2" key="1">
    <citation type="submission" date="2017-07" db="EMBL/GenBank/DDBJ databases">
        <title>In vitro design and evaluation of phage cocktails against multidrug-resistant Aeromonas salmonicida.</title>
        <authorList>
            <person name="Chen L."/>
            <person name="Yuan S."/>
            <person name="Ma Y."/>
        </authorList>
    </citation>
    <scope>NUCLEOTIDE SEQUENCE [LARGE SCALE GENOMIC DNA]</scope>
</reference>
<dbReference type="RefSeq" id="YP_009834630.1">
    <property type="nucleotide sequence ID" value="NC_048673.1"/>
</dbReference>
<dbReference type="Gene3D" id="3.40.50.300">
    <property type="entry name" value="P-loop containing nucleotide triphosphate hydrolases"/>
    <property type="match status" value="1"/>
</dbReference>
<proteinExistence type="predicted"/>
<name>A0A223LFE4_9CAUD</name>
<dbReference type="SUPFAM" id="SSF52540">
    <property type="entry name" value="P-loop containing nucleoside triphosphate hydrolases"/>
    <property type="match status" value="1"/>
</dbReference>
<organism evidence="1 2">
    <name type="scientific">Aeromonas phage AS-zj</name>
    <dbReference type="NCBI Taxonomy" id="2024208"/>
    <lineage>
        <taxon>Viruses</taxon>
        <taxon>Duplodnaviria</taxon>
        <taxon>Heunggongvirae</taxon>
        <taxon>Uroviricota</taxon>
        <taxon>Caudoviricetes</taxon>
        <taxon>Pantevenvirales</taxon>
        <taxon>Straboviridae</taxon>
        <taxon>Emmerichvirinae</taxon>
        <taxon>Ceceduovirus</taxon>
        <taxon>Ceceduovirus aszj</taxon>
    </lineage>
</organism>